<dbReference type="PANTHER" id="PTHR12891">
    <property type="entry name" value="DNA REPAIR/TRANSCRIPTION PROTEIN MET18/MMS19"/>
    <property type="match status" value="1"/>
</dbReference>
<evidence type="ECO:0000259" key="7">
    <source>
        <dbReference type="Pfam" id="PF14500"/>
    </source>
</evidence>
<gene>
    <name evidence="8" type="primary">ATG20_1</name>
    <name evidence="8" type="ORF">ATC70_001378</name>
</gene>
<dbReference type="EMBL" id="JASEJX010000013">
    <property type="protein sequence ID" value="KAK4518028.1"/>
    <property type="molecule type" value="Genomic_DNA"/>
</dbReference>
<keyword evidence="9" id="KW-1185">Reference proteome</keyword>
<organism evidence="8 9">
    <name type="scientific">Mucor velutinosus</name>
    <dbReference type="NCBI Taxonomy" id="708070"/>
    <lineage>
        <taxon>Eukaryota</taxon>
        <taxon>Fungi</taxon>
        <taxon>Fungi incertae sedis</taxon>
        <taxon>Mucoromycota</taxon>
        <taxon>Mucoromycotina</taxon>
        <taxon>Mucoromycetes</taxon>
        <taxon>Mucorales</taxon>
        <taxon>Mucorineae</taxon>
        <taxon>Mucoraceae</taxon>
        <taxon>Mucor</taxon>
    </lineage>
</organism>
<sequence>MSNSMEKHVTEFMITENNGSFSSGAAKRIVEIVNEEDAKSNLLSLIQSLGEYLTHEDDSLRAKATSLLSYTLEHVEQEKLNEAAVSVLVNFYCSRLSDLASVPNLMSGLVALTSKFDGFNAACTNTIVSSLGNDIQVQSFAHVTRNAAFKVFENLLEKHSQHVKSITNEFITVFIQSITNEKDPRNLMSVYTVIQKIVKLLDISQHVEELFAATFCYFPITFRPPPDNPYGITAKDLKLNLRKCMASTPLFSEFALPLLLQKMSTTSGSAKKDSLETITACASVYPPKDILAVGSKLLDAIKIEIINGSPDPGLRDPSLNAIHAITKAITSDSTSKEDDVTKVLKPLVDDCVHLLGELEEDTVKPASLILRSIASASAFAYTLIESTVLPLLLRQYRTHDAIPDRYLILCTMVAIIQARKIVYGAATGSDDGIEVGHDSILVSYKSKFVEIFSHAINTSKEHPEIRLMGTLGLGLLCVLKNFLTRSERAVSVQALSLFLETEEEDRLRMSVEMSLMEISSFDASLVRDITVPVLINLLPDFSSMDGNTNIDIVPYKLTLATINKLCIPPTIYEATEQELLTKFLYICSHNQDKRYAREIISTLLTLVRTKDSDKQPDIKACSETLLPKLFASVVSAVTDETADPNQVIILSDEILETVNLILLTVLKNLGTSEQEKYAVQAFSYFKDLDLNPLGLKAAPTFCPLSAQASKPQAACTQLFATVIASFRKNVTLPIQSNESFLDEIVGEALKSTHEKQILAFSRIIASVINKWKDDVSFQAYLDTLKLRLEQLVEAKSQPALSIYIWVTKALVTRAHKKNADMIDYLINVIPDPVVGKHASSGFDILIGDDALCLNKQCYANISFLYKQKFMTFALPKLLKNFNASTEDEKLNFLIAIAYLLKNVPRSILIDELPPLVPLLIESMSFPDTVLKLSTLDLFQFSLQEATDIMAKHILTLLPAFTSLIGPAEKSMKVRISALKCIGLISTNISRDVVLPYVKDTLKAIAVPLDDKKRLVRRQAVECRESWYLIGSK</sequence>
<feature type="domain" description="MMS19 C-terminal" evidence="6">
    <location>
        <begin position="558"/>
        <end position="984"/>
    </location>
</feature>
<dbReference type="RefSeq" id="XP_064684694.1">
    <property type="nucleotide sequence ID" value="XM_064820774.1"/>
</dbReference>
<evidence type="ECO:0000256" key="1">
    <source>
        <dbReference type="ARBA" id="ARBA00004123"/>
    </source>
</evidence>
<evidence type="ECO:0000256" key="2">
    <source>
        <dbReference type="ARBA" id="ARBA00009340"/>
    </source>
</evidence>
<keyword evidence="3" id="KW-0677">Repeat</keyword>
<dbReference type="GO" id="GO:0016226">
    <property type="term" value="P:iron-sulfur cluster assembly"/>
    <property type="evidence" value="ECO:0007669"/>
    <property type="project" value="UniProtKB-UniRule"/>
</dbReference>
<dbReference type="InterPro" id="IPR029240">
    <property type="entry name" value="MMS19_N"/>
</dbReference>
<dbReference type="GO" id="GO:0006281">
    <property type="term" value="P:DNA repair"/>
    <property type="evidence" value="ECO:0007669"/>
    <property type="project" value="UniProtKB-UniRule"/>
</dbReference>
<dbReference type="GeneID" id="89945080"/>
<evidence type="ECO:0000313" key="8">
    <source>
        <dbReference type="EMBL" id="KAK4518028.1"/>
    </source>
</evidence>
<proteinExistence type="inferred from homology"/>
<evidence type="ECO:0000256" key="5">
    <source>
        <dbReference type="RuleBase" id="RU367072"/>
    </source>
</evidence>
<dbReference type="Gene3D" id="1.25.10.10">
    <property type="entry name" value="Leucine-rich Repeat Variant"/>
    <property type="match status" value="2"/>
</dbReference>
<keyword evidence="5" id="KW-0227">DNA damage</keyword>
<dbReference type="GO" id="GO:0005634">
    <property type="term" value="C:nucleus"/>
    <property type="evidence" value="ECO:0007669"/>
    <property type="project" value="UniProtKB-SubCell"/>
</dbReference>
<evidence type="ECO:0000256" key="4">
    <source>
        <dbReference type="ARBA" id="ARBA00023242"/>
    </source>
</evidence>
<evidence type="ECO:0000313" key="9">
    <source>
        <dbReference type="Proteomes" id="UP001304243"/>
    </source>
</evidence>
<dbReference type="InterPro" id="IPR039920">
    <property type="entry name" value="MMS19"/>
</dbReference>
<keyword evidence="4 5" id="KW-0539">Nucleus</keyword>
<dbReference type="Pfam" id="PF14500">
    <property type="entry name" value="MMS19_N"/>
    <property type="match status" value="1"/>
</dbReference>
<name>A0AAN7DJ74_9FUNG</name>
<comment type="subcellular location">
    <subcellularLocation>
        <location evidence="1 5">Nucleus</location>
    </subcellularLocation>
</comment>
<feature type="domain" description="MMS19 N-terminal" evidence="7">
    <location>
        <begin position="46"/>
        <end position="307"/>
    </location>
</feature>
<comment type="similarity">
    <text evidence="2 5">Belongs to the MET18/MMS19 family.</text>
</comment>
<comment type="function">
    <text evidence="5">Key component of the cytosolic iron-sulfur protein assembly (CIA) complex, a multiprotein complex that mediates the incorporation of iron-sulfur cluster into apoproteins specifically involved in DNA metabolism and genomic integrity. In the CIA complex, MMS19 acts as an adapter between early-acting CIA components and a subset of cellular target iron-sulfur proteins.</text>
</comment>
<dbReference type="GO" id="GO:0097361">
    <property type="term" value="C:cytosolic [4Fe-4S] assembly targeting complex"/>
    <property type="evidence" value="ECO:0007669"/>
    <property type="project" value="UniProtKB-UniRule"/>
</dbReference>
<comment type="caution">
    <text evidence="8">The sequence shown here is derived from an EMBL/GenBank/DDBJ whole genome shotgun (WGS) entry which is preliminary data.</text>
</comment>
<accession>A0AAN7DJ74</accession>
<dbReference type="SUPFAM" id="SSF48371">
    <property type="entry name" value="ARM repeat"/>
    <property type="match status" value="1"/>
</dbReference>
<dbReference type="GO" id="GO:0051604">
    <property type="term" value="P:protein maturation"/>
    <property type="evidence" value="ECO:0007669"/>
    <property type="project" value="UniProtKB-UniRule"/>
</dbReference>
<dbReference type="InterPro" id="IPR024687">
    <property type="entry name" value="MMS19_C"/>
</dbReference>
<dbReference type="PANTHER" id="PTHR12891:SF0">
    <property type="entry name" value="MMS19 NUCLEOTIDE EXCISION REPAIR PROTEIN HOMOLOG"/>
    <property type="match status" value="1"/>
</dbReference>
<dbReference type="Pfam" id="PF12460">
    <property type="entry name" value="MMS19_C"/>
    <property type="match status" value="1"/>
</dbReference>
<keyword evidence="5" id="KW-0234">DNA repair</keyword>
<dbReference type="Proteomes" id="UP001304243">
    <property type="component" value="Unassembled WGS sequence"/>
</dbReference>
<evidence type="ECO:0000259" key="6">
    <source>
        <dbReference type="Pfam" id="PF12460"/>
    </source>
</evidence>
<dbReference type="InterPro" id="IPR016024">
    <property type="entry name" value="ARM-type_fold"/>
</dbReference>
<protein>
    <recommendedName>
        <fullName evidence="5">MMS19 nucleotide excision repair protein</fullName>
    </recommendedName>
</protein>
<dbReference type="AlphaFoldDB" id="A0AAN7DJ74"/>
<reference evidence="8 9" key="1">
    <citation type="submission" date="2022-11" db="EMBL/GenBank/DDBJ databases">
        <title>Mucor velutinosus strain NIH1002 WGS.</title>
        <authorList>
            <person name="Subramanian P."/>
            <person name="Mullikin J.C."/>
            <person name="Segre J.A."/>
            <person name="Zelazny A.M."/>
        </authorList>
    </citation>
    <scope>NUCLEOTIDE SEQUENCE [LARGE SCALE GENOMIC DNA]</scope>
    <source>
        <strain evidence="8 9">NIH1002</strain>
    </source>
</reference>
<dbReference type="InterPro" id="IPR011989">
    <property type="entry name" value="ARM-like"/>
</dbReference>
<evidence type="ECO:0000256" key="3">
    <source>
        <dbReference type="ARBA" id="ARBA00022737"/>
    </source>
</evidence>